<accession>A0A1I2HYG0</accession>
<keyword evidence="11" id="KW-1185">Reference proteome</keyword>
<dbReference type="Pfam" id="PF00072">
    <property type="entry name" value="Response_reg"/>
    <property type="match status" value="1"/>
</dbReference>
<dbReference type="CDD" id="cd17546">
    <property type="entry name" value="REC_hyHK_CKI1_RcsC-like"/>
    <property type="match status" value="1"/>
</dbReference>
<organism evidence="10 11">
    <name type="scientific">Spirosoma endophyticum</name>
    <dbReference type="NCBI Taxonomy" id="662367"/>
    <lineage>
        <taxon>Bacteria</taxon>
        <taxon>Pseudomonadati</taxon>
        <taxon>Bacteroidota</taxon>
        <taxon>Cytophagia</taxon>
        <taxon>Cytophagales</taxon>
        <taxon>Cytophagaceae</taxon>
        <taxon>Spirosoma</taxon>
    </lineage>
</organism>
<dbReference type="GO" id="GO:0000155">
    <property type="term" value="F:phosphorelay sensor kinase activity"/>
    <property type="evidence" value="ECO:0007669"/>
    <property type="project" value="InterPro"/>
</dbReference>
<evidence type="ECO:0000256" key="4">
    <source>
        <dbReference type="ARBA" id="ARBA00023012"/>
    </source>
</evidence>
<evidence type="ECO:0000313" key="11">
    <source>
        <dbReference type="Proteomes" id="UP000198598"/>
    </source>
</evidence>
<feature type="transmembrane region" description="Helical" evidence="7">
    <location>
        <begin position="27"/>
        <end position="45"/>
    </location>
</feature>
<feature type="transmembrane region" description="Helical" evidence="7">
    <location>
        <begin position="127"/>
        <end position="148"/>
    </location>
</feature>
<dbReference type="InterPro" id="IPR036890">
    <property type="entry name" value="HATPase_C_sf"/>
</dbReference>
<dbReference type="InterPro" id="IPR003594">
    <property type="entry name" value="HATPase_dom"/>
</dbReference>
<keyword evidence="6" id="KW-0175">Coiled coil</keyword>
<dbReference type="PROSITE" id="PS50110">
    <property type="entry name" value="RESPONSE_REGULATORY"/>
    <property type="match status" value="1"/>
</dbReference>
<dbReference type="CDD" id="cd16922">
    <property type="entry name" value="HATPase_EvgS-ArcB-TorS-like"/>
    <property type="match status" value="1"/>
</dbReference>
<dbReference type="Gene3D" id="3.30.565.10">
    <property type="entry name" value="Histidine kinase-like ATPase, C-terminal domain"/>
    <property type="match status" value="1"/>
</dbReference>
<feature type="domain" description="Histidine kinase" evidence="8">
    <location>
        <begin position="226"/>
        <end position="443"/>
    </location>
</feature>
<dbReference type="OrthoDB" id="9811889at2"/>
<feature type="modified residue" description="4-aspartylphosphate" evidence="5">
    <location>
        <position position="520"/>
    </location>
</feature>
<evidence type="ECO:0000256" key="2">
    <source>
        <dbReference type="ARBA" id="ARBA00012438"/>
    </source>
</evidence>
<dbReference type="FunFam" id="3.30.565.10:FF:000010">
    <property type="entry name" value="Sensor histidine kinase RcsC"/>
    <property type="match status" value="1"/>
</dbReference>
<evidence type="ECO:0000256" key="5">
    <source>
        <dbReference type="PROSITE-ProRule" id="PRU00169"/>
    </source>
</evidence>
<dbReference type="Gene3D" id="1.10.287.130">
    <property type="match status" value="1"/>
</dbReference>
<evidence type="ECO:0000259" key="9">
    <source>
        <dbReference type="PROSITE" id="PS50110"/>
    </source>
</evidence>
<keyword evidence="4" id="KW-0902">Two-component regulatory system</keyword>
<dbReference type="InterPro" id="IPR003661">
    <property type="entry name" value="HisK_dim/P_dom"/>
</dbReference>
<sequence length="592" mass="67272">MIFSHYVPPADITDEDQKIRFRHFNTCSQLTIITMVVIVVGNILFDFHQVLIISIIFLFIFSAIFYGFYKCIISLNLSVNFFIGAGAAFVGLGAFVSGGFSSPVLFWSLLIPLHAFWLLNKKSALGWFIVASILPILFIIFDFAGFRYEEPYNYFEGNNRYYALVTILFLILYTFTIGNTFENNKIRSLKEVNEANEELRVTLSQLEITKNKLETAEKHKDLFIAQMSHEMRTPMNAIVGVSELLKSNINDDKDELVEILDRSSKHLLYIIEDILDITKIQTGKFHYHAIIFDLKPVLKTVYDSNKRMAESKKISFYLQIMNELPEKLVGDPYRLSQILNNLIGNAIKFTEKGEVRFTIAYEEESKTIIYTINDTGIGMSDEEVSKVFDIFSQANSEIHLKFGGTGMGLSITRQLVELFKGRIHVKSKIGKGTMVTVALPAKIQEQYTFEEVIDEVILVKIKDKLSGLKILIAEDNETNKLIVKKLLHSEVPLLKIDFASNGDEVLSMVLESNYDIILMDIQMPNKSGLETTKIIRAHTDKKISSLKIIALTAFARKSEAANFLAIGMNDYASKPIIKLELIQKIYNLVSND</sequence>
<gene>
    <name evidence="10" type="ORF">SAMN05216167_1499</name>
</gene>
<evidence type="ECO:0000256" key="3">
    <source>
        <dbReference type="ARBA" id="ARBA00022553"/>
    </source>
</evidence>
<dbReference type="AlphaFoldDB" id="A0A1I2HYG0"/>
<feature type="domain" description="Response regulatory" evidence="9">
    <location>
        <begin position="469"/>
        <end position="589"/>
    </location>
</feature>
<dbReference type="SUPFAM" id="SSF55874">
    <property type="entry name" value="ATPase domain of HSP90 chaperone/DNA topoisomerase II/histidine kinase"/>
    <property type="match status" value="1"/>
</dbReference>
<evidence type="ECO:0000256" key="7">
    <source>
        <dbReference type="SAM" id="Phobius"/>
    </source>
</evidence>
<keyword evidence="7" id="KW-0812">Transmembrane</keyword>
<reference evidence="10 11" key="1">
    <citation type="submission" date="2016-10" db="EMBL/GenBank/DDBJ databases">
        <authorList>
            <person name="de Groot N.N."/>
        </authorList>
    </citation>
    <scope>NUCLEOTIDE SEQUENCE [LARGE SCALE GENOMIC DNA]</scope>
    <source>
        <strain evidence="10 11">DSM 26130</strain>
    </source>
</reference>
<evidence type="ECO:0000259" key="8">
    <source>
        <dbReference type="PROSITE" id="PS50109"/>
    </source>
</evidence>
<dbReference type="SMART" id="SM00387">
    <property type="entry name" value="HATPase_c"/>
    <property type="match status" value="1"/>
</dbReference>
<keyword evidence="7" id="KW-0472">Membrane</keyword>
<dbReference type="SUPFAM" id="SSF52172">
    <property type="entry name" value="CheY-like"/>
    <property type="match status" value="1"/>
</dbReference>
<dbReference type="InterPro" id="IPR005467">
    <property type="entry name" value="His_kinase_dom"/>
</dbReference>
<dbReference type="RefSeq" id="WP_093835162.1">
    <property type="nucleotide sequence ID" value="NZ_FOLQ01000049.1"/>
</dbReference>
<dbReference type="InterPro" id="IPR001789">
    <property type="entry name" value="Sig_transdc_resp-reg_receiver"/>
</dbReference>
<dbReference type="InterPro" id="IPR004358">
    <property type="entry name" value="Sig_transdc_His_kin-like_C"/>
</dbReference>
<dbReference type="PROSITE" id="PS50109">
    <property type="entry name" value="HIS_KIN"/>
    <property type="match status" value="1"/>
</dbReference>
<dbReference type="SUPFAM" id="SSF47384">
    <property type="entry name" value="Homodimeric domain of signal transducing histidine kinase"/>
    <property type="match status" value="1"/>
</dbReference>
<dbReference type="EMBL" id="FOLQ01000049">
    <property type="protein sequence ID" value="SFF33391.1"/>
    <property type="molecule type" value="Genomic_DNA"/>
</dbReference>
<feature type="transmembrane region" description="Helical" evidence="7">
    <location>
        <begin position="81"/>
        <end position="98"/>
    </location>
</feature>
<keyword evidence="10" id="KW-0808">Transferase</keyword>
<protein>
    <recommendedName>
        <fullName evidence="2">histidine kinase</fullName>
        <ecNumber evidence="2">2.7.13.3</ecNumber>
    </recommendedName>
</protein>
<comment type="catalytic activity">
    <reaction evidence="1">
        <text>ATP + protein L-histidine = ADP + protein N-phospho-L-histidine.</text>
        <dbReference type="EC" id="2.7.13.3"/>
    </reaction>
</comment>
<name>A0A1I2HYG0_9BACT</name>
<keyword evidence="3 5" id="KW-0597">Phosphoprotein</keyword>
<dbReference type="EC" id="2.7.13.3" evidence="2"/>
<evidence type="ECO:0000313" key="10">
    <source>
        <dbReference type="EMBL" id="SFF33391.1"/>
    </source>
</evidence>
<dbReference type="Proteomes" id="UP000198598">
    <property type="component" value="Unassembled WGS sequence"/>
</dbReference>
<evidence type="ECO:0000256" key="1">
    <source>
        <dbReference type="ARBA" id="ARBA00000085"/>
    </source>
</evidence>
<dbReference type="PANTHER" id="PTHR45339">
    <property type="entry name" value="HYBRID SIGNAL TRANSDUCTION HISTIDINE KINASE J"/>
    <property type="match status" value="1"/>
</dbReference>
<keyword evidence="10" id="KW-0418">Kinase</keyword>
<dbReference type="STRING" id="662367.SAMN05216167_1499"/>
<dbReference type="SMART" id="SM00448">
    <property type="entry name" value="REC"/>
    <property type="match status" value="1"/>
</dbReference>
<dbReference type="Pfam" id="PF00512">
    <property type="entry name" value="HisKA"/>
    <property type="match status" value="1"/>
</dbReference>
<dbReference type="PANTHER" id="PTHR45339:SF1">
    <property type="entry name" value="HYBRID SIGNAL TRANSDUCTION HISTIDINE KINASE J"/>
    <property type="match status" value="1"/>
</dbReference>
<dbReference type="SMART" id="SM00388">
    <property type="entry name" value="HisKA"/>
    <property type="match status" value="1"/>
</dbReference>
<dbReference type="InterPro" id="IPR036097">
    <property type="entry name" value="HisK_dim/P_sf"/>
</dbReference>
<feature type="transmembrane region" description="Helical" evidence="7">
    <location>
        <begin position="160"/>
        <end position="181"/>
    </location>
</feature>
<dbReference type="Pfam" id="PF02518">
    <property type="entry name" value="HATPase_c"/>
    <property type="match status" value="1"/>
</dbReference>
<dbReference type="InterPro" id="IPR011006">
    <property type="entry name" value="CheY-like_superfamily"/>
</dbReference>
<feature type="coiled-coil region" evidence="6">
    <location>
        <begin position="189"/>
        <end position="216"/>
    </location>
</feature>
<dbReference type="CDD" id="cd00082">
    <property type="entry name" value="HisKA"/>
    <property type="match status" value="1"/>
</dbReference>
<keyword evidence="7" id="KW-1133">Transmembrane helix</keyword>
<dbReference type="Gene3D" id="3.40.50.2300">
    <property type="match status" value="1"/>
</dbReference>
<feature type="transmembrane region" description="Helical" evidence="7">
    <location>
        <begin position="51"/>
        <end position="69"/>
    </location>
</feature>
<proteinExistence type="predicted"/>
<dbReference type="PRINTS" id="PR00344">
    <property type="entry name" value="BCTRLSENSOR"/>
</dbReference>
<evidence type="ECO:0000256" key="6">
    <source>
        <dbReference type="SAM" id="Coils"/>
    </source>
</evidence>